<dbReference type="PANTHER" id="PTHR42748:SF7">
    <property type="entry name" value="NMRA LIKE REDOX SENSOR 1-RELATED"/>
    <property type="match status" value="1"/>
</dbReference>
<dbReference type="InterPro" id="IPR008030">
    <property type="entry name" value="NmrA-like"/>
</dbReference>
<dbReference type="SUPFAM" id="SSF51735">
    <property type="entry name" value="NAD(P)-binding Rossmann-fold domains"/>
    <property type="match status" value="1"/>
</dbReference>
<evidence type="ECO:0000256" key="1">
    <source>
        <dbReference type="ARBA" id="ARBA00006328"/>
    </source>
</evidence>
<evidence type="ECO:0000313" key="5">
    <source>
        <dbReference type="Proteomes" id="UP001172681"/>
    </source>
</evidence>
<dbReference type="Gene3D" id="3.90.25.10">
    <property type="entry name" value="UDP-galactose 4-epimerase, domain 1"/>
    <property type="match status" value="1"/>
</dbReference>
<dbReference type="EMBL" id="JAPDRN010000009">
    <property type="protein sequence ID" value="KAJ9642629.1"/>
    <property type="molecule type" value="Genomic_DNA"/>
</dbReference>
<proteinExistence type="inferred from homology"/>
<dbReference type="Pfam" id="PF05368">
    <property type="entry name" value="NmrA"/>
    <property type="match status" value="1"/>
</dbReference>
<evidence type="ECO:0000259" key="3">
    <source>
        <dbReference type="Pfam" id="PF05368"/>
    </source>
</evidence>
<feature type="domain" description="NmrA-like" evidence="3">
    <location>
        <begin position="5"/>
        <end position="256"/>
    </location>
</feature>
<dbReference type="AlphaFoldDB" id="A0AA38YB72"/>
<dbReference type="InterPro" id="IPR036291">
    <property type="entry name" value="NAD(P)-bd_dom_sf"/>
</dbReference>
<dbReference type="Gene3D" id="3.40.50.720">
    <property type="entry name" value="NAD(P)-binding Rossmann-like Domain"/>
    <property type="match status" value="1"/>
</dbReference>
<dbReference type="Proteomes" id="UP001172681">
    <property type="component" value="Unassembled WGS sequence"/>
</dbReference>
<keyword evidence="5" id="KW-1185">Reference proteome</keyword>
<accession>A0AA38YB72</accession>
<name>A0AA38YB72_9EURO</name>
<dbReference type="PANTHER" id="PTHR42748">
    <property type="entry name" value="NITROGEN METABOLITE REPRESSION PROTEIN NMRA FAMILY MEMBER"/>
    <property type="match status" value="1"/>
</dbReference>
<evidence type="ECO:0000256" key="2">
    <source>
        <dbReference type="ARBA" id="ARBA00022857"/>
    </source>
</evidence>
<keyword evidence="2" id="KW-0521">NADP</keyword>
<comment type="similarity">
    <text evidence="1">Belongs to the NmrA-type oxidoreductase family.</text>
</comment>
<comment type="caution">
    <text evidence="4">The sequence shown here is derived from an EMBL/GenBank/DDBJ whole genome shotgun (WGS) entry which is preliminary data.</text>
</comment>
<dbReference type="InterPro" id="IPR051164">
    <property type="entry name" value="NmrA-like_oxidored"/>
</dbReference>
<protein>
    <recommendedName>
        <fullName evidence="3">NmrA-like domain-containing protein</fullName>
    </recommendedName>
</protein>
<evidence type="ECO:0000313" key="4">
    <source>
        <dbReference type="EMBL" id="KAJ9642629.1"/>
    </source>
</evidence>
<dbReference type="GO" id="GO:0005634">
    <property type="term" value="C:nucleus"/>
    <property type="evidence" value="ECO:0007669"/>
    <property type="project" value="TreeGrafter"/>
</dbReference>
<organism evidence="4 5">
    <name type="scientific">Knufia peltigerae</name>
    <dbReference type="NCBI Taxonomy" id="1002370"/>
    <lineage>
        <taxon>Eukaryota</taxon>
        <taxon>Fungi</taxon>
        <taxon>Dikarya</taxon>
        <taxon>Ascomycota</taxon>
        <taxon>Pezizomycotina</taxon>
        <taxon>Eurotiomycetes</taxon>
        <taxon>Chaetothyriomycetidae</taxon>
        <taxon>Chaetothyriales</taxon>
        <taxon>Trichomeriaceae</taxon>
        <taxon>Knufia</taxon>
    </lineage>
</organism>
<gene>
    <name evidence="4" type="ORF">H2204_002277</name>
</gene>
<reference evidence="4" key="1">
    <citation type="submission" date="2022-10" db="EMBL/GenBank/DDBJ databases">
        <title>Culturing micro-colonial fungi from biological soil crusts in the Mojave desert and describing Neophaeococcomyces mojavensis, and introducing the new genera and species Taxawa tesnikishii.</title>
        <authorList>
            <person name="Kurbessoian T."/>
            <person name="Stajich J.E."/>
        </authorList>
    </citation>
    <scope>NUCLEOTIDE SEQUENCE</scope>
    <source>
        <strain evidence="4">TK_35</strain>
    </source>
</reference>
<sequence length="313" mass="34145">MAIPQTFLVAGGTGRQGGAVVDALLADETTPVSPGNIHVITRDSTGATAHRLAERGVNLVTGSLGQPDSIIGELQSRGVDLKQTAVFMAQAHGPTELDDARAFIDASVDAGVLYFVYSSVDRGGKDKSDRDPSYCKTFTDKFHVEKHLLLATTATTKTKASNRTGFTVLRPVWFAENTTWGFPGRLCMTGWRDVMRGKRLQIVVAKDLGRWAVEALLRPDAAGLRNTAVSIASDELSFQEVDDIFRRETGQPVGVTYGWLARLIIWLSPDLRTMFGFISETDYGADLGWLAKTVEPTTFRQWIQGKVEAHANA</sequence>